<evidence type="ECO:0000256" key="1">
    <source>
        <dbReference type="ARBA" id="ARBA00022801"/>
    </source>
</evidence>
<dbReference type="Gene3D" id="3.40.50.10890">
    <property type="match status" value="1"/>
</dbReference>
<evidence type="ECO:0000313" key="4">
    <source>
        <dbReference type="EMBL" id="RWU17764.1"/>
    </source>
</evidence>
<dbReference type="SMART" id="SM01027">
    <property type="entry name" value="Beta-Casp"/>
    <property type="match status" value="1"/>
</dbReference>
<dbReference type="InterPro" id="IPR050698">
    <property type="entry name" value="MBL"/>
</dbReference>
<accession>A0A443ZGC5</accession>
<dbReference type="PANTHER" id="PTHR11203">
    <property type="entry name" value="CLEAVAGE AND POLYADENYLATION SPECIFICITY FACTOR FAMILY MEMBER"/>
    <property type="match status" value="1"/>
</dbReference>
<name>A0A443ZGC5_9PSED</name>
<dbReference type="GO" id="GO:0004521">
    <property type="term" value="F:RNA endonuclease activity"/>
    <property type="evidence" value="ECO:0007669"/>
    <property type="project" value="TreeGrafter"/>
</dbReference>
<dbReference type="CDD" id="cd16295">
    <property type="entry name" value="TTHA0252-CPSF-like_MBL-fold"/>
    <property type="match status" value="1"/>
</dbReference>
<evidence type="ECO:0000259" key="3">
    <source>
        <dbReference type="SMART" id="SM01027"/>
    </source>
</evidence>
<dbReference type="InterPro" id="IPR001279">
    <property type="entry name" value="Metallo-B-lactamas"/>
</dbReference>
<keyword evidence="1 4" id="KW-0378">Hydrolase</keyword>
<reference evidence="4 5" key="1">
    <citation type="submission" date="2018-06" db="EMBL/GenBank/DDBJ databases">
        <title>Bacteria isolated from soil of Wuhan.</title>
        <authorList>
            <person name="Wei X."/>
            <person name="Chunhua H."/>
        </authorList>
    </citation>
    <scope>NUCLEOTIDE SEQUENCE [LARGE SCALE GENOMIC DNA]</scope>
    <source>
        <strain evidence="5">xwS2</strain>
    </source>
</reference>
<gene>
    <name evidence="4" type="ORF">DM813_24055</name>
</gene>
<feature type="domain" description="Beta-Casp" evidence="3">
    <location>
        <begin position="245"/>
        <end position="388"/>
    </location>
</feature>
<dbReference type="GO" id="GO:0016787">
    <property type="term" value="F:hydrolase activity"/>
    <property type="evidence" value="ECO:0007669"/>
    <property type="project" value="UniProtKB-KW"/>
</dbReference>
<dbReference type="SUPFAM" id="SSF56281">
    <property type="entry name" value="Metallo-hydrolase/oxidoreductase"/>
    <property type="match status" value="1"/>
</dbReference>
<evidence type="ECO:0000259" key="2">
    <source>
        <dbReference type="SMART" id="SM00849"/>
    </source>
</evidence>
<comment type="caution">
    <text evidence="4">The sequence shown here is derived from an EMBL/GenBank/DDBJ whole genome shotgun (WGS) entry which is preliminary data.</text>
</comment>
<dbReference type="EMBL" id="QJRG01000049">
    <property type="protein sequence ID" value="RWU17764.1"/>
    <property type="molecule type" value="Genomic_DNA"/>
</dbReference>
<evidence type="ECO:0000313" key="5">
    <source>
        <dbReference type="Proteomes" id="UP000288983"/>
    </source>
</evidence>
<dbReference type="InterPro" id="IPR036866">
    <property type="entry name" value="RibonucZ/Hydroxyglut_hydro"/>
</dbReference>
<organism evidence="4 5">
    <name type="scientific">Pseudomonas alkylphenolica</name>
    <dbReference type="NCBI Taxonomy" id="237609"/>
    <lineage>
        <taxon>Bacteria</taxon>
        <taxon>Pseudomonadati</taxon>
        <taxon>Pseudomonadota</taxon>
        <taxon>Gammaproteobacteria</taxon>
        <taxon>Pseudomonadales</taxon>
        <taxon>Pseudomonadaceae</taxon>
        <taxon>Pseudomonas</taxon>
    </lineage>
</organism>
<dbReference type="SMART" id="SM00849">
    <property type="entry name" value="Lactamase_B"/>
    <property type="match status" value="1"/>
</dbReference>
<protein>
    <submittedName>
        <fullName evidence="4">MBL fold metallo-hydrolase</fullName>
    </submittedName>
</protein>
<sequence>MEFPALTHHGGTRGVTGSCHQLHLGLAASVLIDCGLEQGVDAARGADSSALGFDISGVQALIITHVHLDHVGRIPALLAAGFRGPILCSEPSARLLPLVLEDAFKLSVSSEPAQVARYLDFLDGLIVSVPFGCWHAVVERPGLACRIRLQRAGHLLGSAYVECDLDLGEVSTRIVFSGDLGAPGNPLLRAVRPPDRADVLVLESTYGDRLHTERSDRRKQLEVAIERALADNGTIMIPAFSLGRTQELLYEIEDILYRKALLGAPNSAPDDGFDWSQLPIILDSPLAQRISLAYRELHSYWNDEARARLSSGRDPLGFKQLVCVDTHARHRQVVNYLKSTGRPAIVIAGNGMCSAGRIVNYLKAMLGDPRHEVMFVGYQAKGTPGAKIQASDGGQGAVQVELDGEGYQVRAKVMTLAGYSGHADQAGLVSFAVEGEVPAKRIILVHGERKAKLALQRALCLRGKKMGLMLEVTVP</sequence>
<dbReference type="Pfam" id="PF00753">
    <property type="entry name" value="Lactamase_B"/>
    <property type="match status" value="1"/>
</dbReference>
<dbReference type="InterPro" id="IPR022712">
    <property type="entry name" value="Beta_Casp"/>
</dbReference>
<dbReference type="Pfam" id="PF07521">
    <property type="entry name" value="RMMBL"/>
    <property type="match status" value="1"/>
</dbReference>
<dbReference type="InterPro" id="IPR011108">
    <property type="entry name" value="RMMBL"/>
</dbReference>
<proteinExistence type="predicted"/>
<dbReference type="OrthoDB" id="9803916at2"/>
<dbReference type="Pfam" id="PF10996">
    <property type="entry name" value="Beta-Casp"/>
    <property type="match status" value="1"/>
</dbReference>
<dbReference type="Proteomes" id="UP000288983">
    <property type="component" value="Unassembled WGS sequence"/>
</dbReference>
<dbReference type="Gene3D" id="3.60.15.10">
    <property type="entry name" value="Ribonuclease Z/Hydroxyacylglutathione hydrolase-like"/>
    <property type="match status" value="1"/>
</dbReference>
<dbReference type="PANTHER" id="PTHR11203:SF37">
    <property type="entry name" value="INTEGRATOR COMPLEX SUBUNIT 11"/>
    <property type="match status" value="1"/>
</dbReference>
<feature type="domain" description="Metallo-beta-lactamase" evidence="2">
    <location>
        <begin position="16"/>
        <end position="240"/>
    </location>
</feature>
<dbReference type="AlphaFoldDB" id="A0A443ZGC5"/>
<dbReference type="RefSeq" id="WP_128325888.1">
    <property type="nucleotide sequence ID" value="NZ_QJRG01000049.1"/>
</dbReference>